<dbReference type="Pfam" id="PF04964">
    <property type="entry name" value="Flp_Fap"/>
    <property type="match status" value="1"/>
</dbReference>
<keyword evidence="1" id="KW-1133">Transmembrane helix</keyword>
<keyword evidence="3" id="KW-1185">Reference proteome</keyword>
<accession>A0ABX7BYM2</accession>
<dbReference type="Proteomes" id="UP000595460">
    <property type="component" value="Chromosome"/>
</dbReference>
<dbReference type="EMBL" id="CP068047">
    <property type="protein sequence ID" value="QQR36906.1"/>
    <property type="molecule type" value="Genomic_DNA"/>
</dbReference>
<sequence>MWAEMINRFRKDENGATAIEYGLIAALIAVALLASFAILGNSLVNLMSAGTGSASDVIGAQTDKMD</sequence>
<gene>
    <name evidence="2" type="ORF">JI749_04555</name>
</gene>
<protein>
    <submittedName>
        <fullName evidence="2">Flp family type IVb pilin</fullName>
    </submittedName>
</protein>
<evidence type="ECO:0000256" key="1">
    <source>
        <dbReference type="SAM" id="Phobius"/>
    </source>
</evidence>
<proteinExistence type="predicted"/>
<keyword evidence="1" id="KW-0812">Transmembrane</keyword>
<evidence type="ECO:0000313" key="2">
    <source>
        <dbReference type="EMBL" id="QQR36906.1"/>
    </source>
</evidence>
<feature type="transmembrane region" description="Helical" evidence="1">
    <location>
        <begin position="21"/>
        <end position="39"/>
    </location>
</feature>
<dbReference type="InterPro" id="IPR007047">
    <property type="entry name" value="Flp_Fap"/>
</dbReference>
<organism evidence="2 3">
    <name type="scientific">Devosia oryziradicis</name>
    <dbReference type="NCBI Taxonomy" id="2801335"/>
    <lineage>
        <taxon>Bacteria</taxon>
        <taxon>Pseudomonadati</taxon>
        <taxon>Pseudomonadota</taxon>
        <taxon>Alphaproteobacteria</taxon>
        <taxon>Hyphomicrobiales</taxon>
        <taxon>Devosiaceae</taxon>
        <taxon>Devosia</taxon>
    </lineage>
</organism>
<keyword evidence="1" id="KW-0472">Membrane</keyword>
<evidence type="ECO:0000313" key="3">
    <source>
        <dbReference type="Proteomes" id="UP000595460"/>
    </source>
</evidence>
<name>A0ABX7BYM2_9HYPH</name>
<reference evidence="2 3" key="1">
    <citation type="submission" date="2021-01" db="EMBL/GenBank/DDBJ databases">
        <title>Genome seq and assembly of Devosia sp. G19.</title>
        <authorList>
            <person name="Chhetri G."/>
        </authorList>
    </citation>
    <scope>NUCLEOTIDE SEQUENCE [LARGE SCALE GENOMIC DNA]</scope>
    <source>
        <strain evidence="2 3">G19</strain>
    </source>
</reference>